<reference evidence="1" key="1">
    <citation type="submission" date="2021-02" db="EMBL/GenBank/DDBJ databases">
        <authorList>
            <person name="Nowell W R."/>
        </authorList>
    </citation>
    <scope>NUCLEOTIDE SEQUENCE</scope>
</reference>
<evidence type="ECO:0000313" key="1">
    <source>
        <dbReference type="EMBL" id="CAF4632507.1"/>
    </source>
</evidence>
<dbReference type="Pfam" id="PF04801">
    <property type="entry name" value="RPC5"/>
    <property type="match status" value="1"/>
</dbReference>
<comment type="caution">
    <text evidence="1">The sequence shown here is derived from an EMBL/GenBank/DDBJ whole genome shotgun (WGS) entry which is preliminary data.</text>
</comment>
<sequence length="42" mass="4953">MDDDCLTLVEDINNDEDPLIAEVDVYLTRIFADQLYLFQYPL</sequence>
<name>A0A821EAR9_9BILA</name>
<accession>A0A821EAR9</accession>
<dbReference type="GO" id="GO:0005634">
    <property type="term" value="C:nucleus"/>
    <property type="evidence" value="ECO:0007669"/>
    <property type="project" value="InterPro"/>
</dbReference>
<protein>
    <submittedName>
        <fullName evidence="1">Uncharacterized protein</fullName>
    </submittedName>
</protein>
<gene>
    <name evidence="1" type="ORF">OVN521_LOCUS46275</name>
</gene>
<dbReference type="Proteomes" id="UP000663866">
    <property type="component" value="Unassembled WGS sequence"/>
</dbReference>
<dbReference type="EMBL" id="CAJOBG010081204">
    <property type="protein sequence ID" value="CAF4632507.1"/>
    <property type="molecule type" value="Genomic_DNA"/>
</dbReference>
<proteinExistence type="predicted"/>
<dbReference type="InterPro" id="IPR006886">
    <property type="entry name" value="RNA_pol_III_Rpc5"/>
</dbReference>
<feature type="non-terminal residue" evidence="1">
    <location>
        <position position="1"/>
    </location>
</feature>
<dbReference type="GO" id="GO:0006351">
    <property type="term" value="P:DNA-templated transcription"/>
    <property type="evidence" value="ECO:0007669"/>
    <property type="project" value="InterPro"/>
</dbReference>
<organism evidence="1 2">
    <name type="scientific">Rotaria magnacalcarata</name>
    <dbReference type="NCBI Taxonomy" id="392030"/>
    <lineage>
        <taxon>Eukaryota</taxon>
        <taxon>Metazoa</taxon>
        <taxon>Spiralia</taxon>
        <taxon>Gnathifera</taxon>
        <taxon>Rotifera</taxon>
        <taxon>Eurotatoria</taxon>
        <taxon>Bdelloidea</taxon>
        <taxon>Philodinida</taxon>
        <taxon>Philodinidae</taxon>
        <taxon>Rotaria</taxon>
    </lineage>
</organism>
<dbReference type="AlphaFoldDB" id="A0A821EAR9"/>
<keyword evidence="2" id="KW-1185">Reference proteome</keyword>
<evidence type="ECO:0000313" key="2">
    <source>
        <dbReference type="Proteomes" id="UP000663866"/>
    </source>
</evidence>